<dbReference type="InterPro" id="IPR010657">
    <property type="entry name" value="ImpA_N"/>
</dbReference>
<dbReference type="PANTHER" id="PTHR37024">
    <property type="entry name" value="TYPE VI SECRETION SYSTEM DUF2094 AND IMPA-RELATED DOMAIN PROTEIN"/>
    <property type="match status" value="1"/>
</dbReference>
<feature type="compositionally biased region" description="Low complexity" evidence="1">
    <location>
        <begin position="200"/>
        <end position="214"/>
    </location>
</feature>
<organism evidence="4 5">
    <name type="scientific">Paraburkholderia caribensis</name>
    <dbReference type="NCBI Taxonomy" id="75105"/>
    <lineage>
        <taxon>Bacteria</taxon>
        <taxon>Pseudomonadati</taxon>
        <taxon>Pseudomonadota</taxon>
        <taxon>Betaproteobacteria</taxon>
        <taxon>Burkholderiales</taxon>
        <taxon>Burkholderiaceae</taxon>
        <taxon>Paraburkholderia</taxon>
    </lineage>
</organism>
<evidence type="ECO:0000313" key="5">
    <source>
        <dbReference type="Proteomes" id="UP000509548"/>
    </source>
</evidence>
<dbReference type="Pfam" id="PF16989">
    <property type="entry name" value="T6SS_VasJ"/>
    <property type="match status" value="1"/>
</dbReference>
<dbReference type="RefSeq" id="WP_107202287.1">
    <property type="nucleotide sequence ID" value="NZ_CP015959.1"/>
</dbReference>
<name>A0A9Q6S5C6_9BURK</name>
<evidence type="ECO:0000313" key="4">
    <source>
        <dbReference type="EMBL" id="QLB65157.1"/>
    </source>
</evidence>
<sequence>MKFSNLLDALFSTRPPSDLARSTQSRWDDWLAPISEDMPTGSDPAYDDDFLAIKEEVARLGGIDDTKIVDTAERLLKHGAKDVRVAAYYIYGRMRRDGAEGVASGFELLSALVDRFGEALLPGRVATRKTAFEWLAGTTFADRLDRVNGLSGALLERTLSALALIVERTSQWPEAARPALEPLFRRFENRLETPQPSDLAPGVPSASASNAAAGSGPAVTLAGSTTVASTSDLLDRARHMAQFLREQPHGYLAAYRLMRCVRWDTLTEVPPHEASGKTRLVAPRAELRANLKRLVLQKQWPELLERIESAFAEGANHFWLDLQYYAFTAQEHAGGEYARVRELVATDCALMLERLAGLERLSFTDGSPFADDTTLEWIARHATVRDVEKGDMVAPISVGSADNDWAETESQAYDLATNQGIEAAFSWLQRLPTHGGEHGEREHFLRQFVMARVAERAQRPDTALHLFASLDEFTRRFQLAAWEPSLAFEVKLQLLNLLKIRVNRKDADKTTLAARIDSLAAELTAIDPARAVVLA</sequence>
<dbReference type="Proteomes" id="UP001462961">
    <property type="component" value="Unassembled WGS sequence"/>
</dbReference>
<evidence type="ECO:0000313" key="6">
    <source>
        <dbReference type="Proteomes" id="UP001462961"/>
    </source>
</evidence>
<accession>A0A9Q6S5C6</accession>
<feature type="domain" description="ImpA N-terminal" evidence="2">
    <location>
        <begin position="31"/>
        <end position="136"/>
    </location>
</feature>
<evidence type="ECO:0000259" key="2">
    <source>
        <dbReference type="Pfam" id="PF06812"/>
    </source>
</evidence>
<feature type="region of interest" description="Disordered" evidence="1">
    <location>
        <begin position="193"/>
        <end position="214"/>
    </location>
</feature>
<dbReference type="InterPro" id="IPR017739">
    <property type="entry name" value="T6SS-assoc_VCA0119"/>
</dbReference>
<reference evidence="4 5" key="1">
    <citation type="journal article" date="2014" name="Genome Announc.">
        <title>Draft Genome Sequence of the Haloacid-Degrading Burkholderia caribensis Strain MBA4.</title>
        <authorList>
            <person name="Pan Y."/>
            <person name="Kong K.F."/>
            <person name="Tsang J.S."/>
        </authorList>
    </citation>
    <scope>NUCLEOTIDE SEQUENCE [LARGE SCALE GENOMIC DNA]</scope>
    <source>
        <strain evidence="4 5">852011</strain>
    </source>
</reference>
<dbReference type="Proteomes" id="UP000509548">
    <property type="component" value="Chromosome 2"/>
</dbReference>
<reference evidence="4" key="2">
    <citation type="submission" date="2016-06" db="EMBL/GenBank/DDBJ databases">
        <authorList>
            <person name="Huang P."/>
            <person name="Jiang X."/>
            <person name="Liu X."/>
        </authorList>
    </citation>
    <scope>NUCLEOTIDE SEQUENCE</scope>
    <source>
        <strain evidence="4">852011</strain>
    </source>
</reference>
<dbReference type="NCBIfam" id="TIGR03362">
    <property type="entry name" value="VI_chp_7"/>
    <property type="match status" value="1"/>
</dbReference>
<evidence type="ECO:0000256" key="1">
    <source>
        <dbReference type="SAM" id="MobiDB-lite"/>
    </source>
</evidence>
<dbReference type="EMBL" id="CP015959">
    <property type="protein sequence ID" value="QLB65157.1"/>
    <property type="molecule type" value="Genomic_DNA"/>
</dbReference>
<evidence type="ECO:0000313" key="3">
    <source>
        <dbReference type="EMBL" id="MEO1756900.1"/>
    </source>
</evidence>
<dbReference type="PANTHER" id="PTHR37024:SF5">
    <property type="entry name" value="IMPA N-TERMINAL DOMAIN-CONTAINING PROTEIN"/>
    <property type="match status" value="1"/>
</dbReference>
<keyword evidence="6" id="KW-1185">Reference proteome</keyword>
<dbReference type="AlphaFoldDB" id="A0A9Q6S5C6"/>
<protein>
    <submittedName>
        <fullName evidence="4">Type VI secretion system ImpA domain-containing protein</fullName>
    </submittedName>
    <submittedName>
        <fullName evidence="3">Type VI secretion system protein TssA</fullName>
    </submittedName>
</protein>
<reference evidence="3 6" key="3">
    <citation type="submission" date="2024-01" db="EMBL/GenBank/DDBJ databases">
        <title>The diversity of rhizobia nodulating Mimosa spp. in eleven states of Brazil covering several biomes is determined by host plant, location, and edaphic factors.</title>
        <authorList>
            <person name="Rouws L."/>
            <person name="Barauna A."/>
            <person name="Beukes C."/>
            <person name="De Faria S.M."/>
            <person name="Gross E."/>
            <person name="Dos Reis Junior F.B."/>
            <person name="Simon M."/>
            <person name="Maluk M."/>
            <person name="Odee D.W."/>
            <person name="Kenicer G."/>
            <person name="Young J.P.W."/>
            <person name="Reis V.M."/>
            <person name="Zilli J."/>
            <person name="James E.K."/>
        </authorList>
    </citation>
    <scope>NUCLEOTIDE SEQUENCE [LARGE SCALE GENOMIC DNA]</scope>
    <source>
        <strain evidence="3 6">JHI1651</strain>
    </source>
</reference>
<dbReference type="Pfam" id="PF06812">
    <property type="entry name" value="ImpA_N"/>
    <property type="match status" value="1"/>
</dbReference>
<dbReference type="EMBL" id="JAYLVJ010000031">
    <property type="protein sequence ID" value="MEO1756900.1"/>
    <property type="molecule type" value="Genomic_DNA"/>
</dbReference>
<proteinExistence type="predicted"/>
<gene>
    <name evidence="3" type="primary">tssA</name>
    <name evidence="4" type="ORF">A9O66_22435</name>
    <name evidence="3" type="ORF">VOI32_23555</name>
</gene>